<name>A0A8N1S4C5_9HYME</name>
<accession>A0A8N1S4C5</accession>
<evidence type="ECO:0000256" key="1">
    <source>
        <dbReference type="ARBA" id="ARBA00004123"/>
    </source>
</evidence>
<protein>
    <submittedName>
        <fullName evidence="5">Uncharacterized protein LOC105422385</fullName>
    </submittedName>
</protein>
<evidence type="ECO:0000259" key="3">
    <source>
        <dbReference type="Pfam" id="PF04825"/>
    </source>
</evidence>
<keyword evidence="2" id="KW-0539">Nucleus</keyword>
<dbReference type="Gene3D" id="1.10.10.580">
    <property type="entry name" value="Structural maintenance of chromosome 1. Chain E"/>
    <property type="match status" value="1"/>
</dbReference>
<feature type="domain" description="Rad21/Rec8-like protein N-terminal" evidence="3">
    <location>
        <begin position="10"/>
        <end position="111"/>
    </location>
</feature>
<dbReference type="RefSeq" id="XP_025072947.1">
    <property type="nucleotide sequence ID" value="XM_025217162.1"/>
</dbReference>
<dbReference type="InterPro" id="IPR039781">
    <property type="entry name" value="Rad21/Rec8-like"/>
</dbReference>
<evidence type="ECO:0000313" key="4">
    <source>
        <dbReference type="Proteomes" id="UP000504615"/>
    </source>
</evidence>
<sequence length="620" mass="72527">MDPFDQFSYRRRGKLAPYWLAAIYNEKSFKKYYNSNVIKKMNIIQTCEKIAQMTLYNNKSARLNLYQSSQLMYGVAKIHLYQIAYHHNEVFEALQKLNATFQKDKSKNIDTFAFESSLIEVPRLDRSFQYTRLEKDLHLLSDEDFDDRFQINHDYMQNVTLNFGCLNDEGLEILEHDSNFLLLVLNSYIFFVVKYFQFLISIISGPRIMQISEDKDISKKMADITIADEIHRERIPSQEILTPVLVDISNRKDKPRNQLTPQKRLQHQIQEKTPTKKRRIFLYTIFQLTFDTVPPVPIEDVAVLSPELPKENMETLAFSEKIELRPLYSDDSEIVKRPKKLIIDQRISLTDKQLKKWRQNVQFRCRQYIDTPQINRPIPAENLFMQPSHLPKRWNANLKRNPFADSISNVADKLMQSHEVIRIETDTRRNLTEDLSALGKTNTIIATEPTVDSIANIIPTINIIHEIEQTSMVPKMVPEMLPDTMTVEENTSFKLYFSIVDRRTGQKITSKNDTVESFEDIEILLKKQQSQSIHLSQSSTTSIETSRPPLTSQEILALLEVLWCDKPYVKFSELIPKETYTKDDAATAFDILLQLHAQKKIVLQQKECYRTLWISKYSDS</sequence>
<dbReference type="GO" id="GO:0006302">
    <property type="term" value="P:double-strand break repair"/>
    <property type="evidence" value="ECO:0007669"/>
    <property type="project" value="TreeGrafter"/>
</dbReference>
<dbReference type="PANTHER" id="PTHR12585">
    <property type="entry name" value="SCC1 / RAD21 FAMILY MEMBER"/>
    <property type="match status" value="1"/>
</dbReference>
<comment type="subcellular location">
    <subcellularLocation>
        <location evidence="1">Nucleus</location>
    </subcellularLocation>
</comment>
<dbReference type="InterPro" id="IPR023093">
    <property type="entry name" value="ScpA-like_C"/>
</dbReference>
<dbReference type="CDD" id="cd21794">
    <property type="entry name" value="Rad21_Rec8_M_Rec8"/>
    <property type="match status" value="1"/>
</dbReference>
<gene>
    <name evidence="5" type="primary">LOC105422385</name>
</gene>
<organism evidence="4 5">
    <name type="scientific">Pogonomyrmex barbatus</name>
    <name type="common">red harvester ant</name>
    <dbReference type="NCBI Taxonomy" id="144034"/>
    <lineage>
        <taxon>Eukaryota</taxon>
        <taxon>Metazoa</taxon>
        <taxon>Ecdysozoa</taxon>
        <taxon>Arthropoda</taxon>
        <taxon>Hexapoda</taxon>
        <taxon>Insecta</taxon>
        <taxon>Pterygota</taxon>
        <taxon>Neoptera</taxon>
        <taxon>Endopterygota</taxon>
        <taxon>Hymenoptera</taxon>
        <taxon>Apocrita</taxon>
        <taxon>Aculeata</taxon>
        <taxon>Formicoidea</taxon>
        <taxon>Formicidae</taxon>
        <taxon>Myrmicinae</taxon>
        <taxon>Pogonomyrmex</taxon>
    </lineage>
</organism>
<dbReference type="GeneID" id="105422385"/>
<dbReference type="PANTHER" id="PTHR12585:SF27">
    <property type="entry name" value="MEIOTIC RECOMBINATION PROTEIN REC8 HOMOLOG"/>
    <property type="match status" value="1"/>
</dbReference>
<dbReference type="GO" id="GO:0030893">
    <property type="term" value="C:meiotic cohesin complex"/>
    <property type="evidence" value="ECO:0007669"/>
    <property type="project" value="TreeGrafter"/>
</dbReference>
<dbReference type="OrthoDB" id="10071381at2759"/>
<dbReference type="Pfam" id="PF04825">
    <property type="entry name" value="Rad21_Rec8_N"/>
    <property type="match status" value="1"/>
</dbReference>
<dbReference type="InterPro" id="IPR006910">
    <property type="entry name" value="Rad21_Rec8_N"/>
</dbReference>
<dbReference type="GO" id="GO:0005634">
    <property type="term" value="C:nucleus"/>
    <property type="evidence" value="ECO:0007669"/>
    <property type="project" value="UniProtKB-SubCell"/>
</dbReference>
<dbReference type="AlphaFoldDB" id="A0A8N1S4C5"/>
<reference evidence="5" key="1">
    <citation type="submission" date="2025-08" db="UniProtKB">
        <authorList>
            <consortium name="RefSeq"/>
        </authorList>
    </citation>
    <scope>IDENTIFICATION</scope>
</reference>
<keyword evidence="4" id="KW-1185">Reference proteome</keyword>
<dbReference type="Proteomes" id="UP000504615">
    <property type="component" value="Unplaced"/>
</dbReference>
<dbReference type="GO" id="GO:0003682">
    <property type="term" value="F:chromatin binding"/>
    <property type="evidence" value="ECO:0007669"/>
    <property type="project" value="TreeGrafter"/>
</dbReference>
<dbReference type="GO" id="GO:0051177">
    <property type="term" value="P:meiotic sister chromatid cohesion"/>
    <property type="evidence" value="ECO:0007669"/>
    <property type="project" value="TreeGrafter"/>
</dbReference>
<evidence type="ECO:0000313" key="5">
    <source>
        <dbReference type="RefSeq" id="XP_025072947.1"/>
    </source>
</evidence>
<proteinExistence type="predicted"/>
<evidence type="ECO:0000256" key="2">
    <source>
        <dbReference type="ARBA" id="ARBA00023242"/>
    </source>
</evidence>